<dbReference type="EMBL" id="CM047736">
    <property type="protein sequence ID" value="KAJ0052801.1"/>
    <property type="molecule type" value="Genomic_DNA"/>
</dbReference>
<keyword evidence="2" id="KW-1185">Reference proteome</keyword>
<organism evidence="1 2">
    <name type="scientific">Pistacia integerrima</name>
    <dbReference type="NCBI Taxonomy" id="434235"/>
    <lineage>
        <taxon>Eukaryota</taxon>
        <taxon>Viridiplantae</taxon>
        <taxon>Streptophyta</taxon>
        <taxon>Embryophyta</taxon>
        <taxon>Tracheophyta</taxon>
        <taxon>Spermatophyta</taxon>
        <taxon>Magnoliopsida</taxon>
        <taxon>eudicotyledons</taxon>
        <taxon>Gunneridae</taxon>
        <taxon>Pentapetalae</taxon>
        <taxon>rosids</taxon>
        <taxon>malvids</taxon>
        <taxon>Sapindales</taxon>
        <taxon>Anacardiaceae</taxon>
        <taxon>Pistacia</taxon>
    </lineage>
</organism>
<proteinExistence type="predicted"/>
<sequence length="237" mass="27096">MEKPALRWQTFNFLHENAFDQKGEKFQKKKMQAPSSKLMITQNHPYRFNIEGHVNSPVMWKFLSYLLKSGTMNLISFFVISTLFSRTLSREIQPSKRINAHITVMGFVYCDICSNNTFSKYSYFIPDAEVQIDCKFKASSPRTKEQITFSVNRTTNRHGVYRLDIPSVDGIACAEAAIASTCEARLMWSSLDSCNVPGYRTTTNQIAFKSKQANLCIYSLFPLNFRPSKIDTSLCGN</sequence>
<protein>
    <submittedName>
        <fullName evidence="1">Uncharacterized protein</fullName>
    </submittedName>
</protein>
<evidence type="ECO:0000313" key="1">
    <source>
        <dbReference type="EMBL" id="KAJ0052801.1"/>
    </source>
</evidence>
<name>A0ACC0ZJ41_9ROSI</name>
<gene>
    <name evidence="1" type="ORF">Pint_03038</name>
</gene>
<dbReference type="Proteomes" id="UP001163603">
    <property type="component" value="Chromosome 1"/>
</dbReference>
<evidence type="ECO:0000313" key="2">
    <source>
        <dbReference type="Proteomes" id="UP001163603"/>
    </source>
</evidence>
<accession>A0ACC0ZJ41</accession>
<comment type="caution">
    <text evidence="1">The sequence shown here is derived from an EMBL/GenBank/DDBJ whole genome shotgun (WGS) entry which is preliminary data.</text>
</comment>
<reference evidence="2" key="1">
    <citation type="journal article" date="2023" name="G3 (Bethesda)">
        <title>Genome assembly and association tests identify interacting loci associated with vigor, precocity, and sex in interspecific pistachio rootstocks.</title>
        <authorList>
            <person name="Palmer W."/>
            <person name="Jacygrad E."/>
            <person name="Sagayaradj S."/>
            <person name="Cavanaugh K."/>
            <person name="Han R."/>
            <person name="Bertier L."/>
            <person name="Beede B."/>
            <person name="Kafkas S."/>
            <person name="Golino D."/>
            <person name="Preece J."/>
            <person name="Michelmore R."/>
        </authorList>
    </citation>
    <scope>NUCLEOTIDE SEQUENCE [LARGE SCALE GENOMIC DNA]</scope>
</reference>